<keyword evidence="2" id="KW-1185">Reference proteome</keyword>
<gene>
    <name evidence="1" type="ORF">SMAX5B_003158</name>
</gene>
<dbReference type="Proteomes" id="UP000246464">
    <property type="component" value="Chromosome 22"/>
</dbReference>
<proteinExistence type="predicted"/>
<evidence type="ECO:0008006" key="3">
    <source>
        <dbReference type="Google" id="ProtNLM"/>
    </source>
</evidence>
<dbReference type="AlphaFoldDB" id="A0A2U9CYL8"/>
<sequence length="63" mass="6833">MSSSQLTRIGQGQTMLLVNPKESGEYLCEAHTSRGSDTSKPVLLEVTTTQYELTQNRAAGCDV</sequence>
<evidence type="ECO:0000313" key="2">
    <source>
        <dbReference type="Proteomes" id="UP000246464"/>
    </source>
</evidence>
<reference evidence="1 2" key="1">
    <citation type="submission" date="2017-12" db="EMBL/GenBank/DDBJ databases">
        <title>Integrating genomic resources of turbot (Scophthalmus maximus) in depth evaluation of genetic and physical mapping variation across individuals.</title>
        <authorList>
            <person name="Martinez P."/>
        </authorList>
    </citation>
    <scope>NUCLEOTIDE SEQUENCE [LARGE SCALE GENOMIC DNA]</scope>
</reference>
<organism evidence="1 2">
    <name type="scientific">Scophthalmus maximus</name>
    <name type="common">Turbot</name>
    <name type="synonym">Psetta maxima</name>
    <dbReference type="NCBI Taxonomy" id="52904"/>
    <lineage>
        <taxon>Eukaryota</taxon>
        <taxon>Metazoa</taxon>
        <taxon>Chordata</taxon>
        <taxon>Craniata</taxon>
        <taxon>Vertebrata</taxon>
        <taxon>Euteleostomi</taxon>
        <taxon>Actinopterygii</taxon>
        <taxon>Neopterygii</taxon>
        <taxon>Teleostei</taxon>
        <taxon>Neoteleostei</taxon>
        <taxon>Acanthomorphata</taxon>
        <taxon>Carangaria</taxon>
        <taxon>Pleuronectiformes</taxon>
        <taxon>Pleuronectoidei</taxon>
        <taxon>Scophthalmidae</taxon>
        <taxon>Scophthalmus</taxon>
    </lineage>
</organism>
<name>A0A2U9CYL8_SCOMX</name>
<protein>
    <recommendedName>
        <fullName evidence="3">Ig-like domain-containing protein</fullName>
    </recommendedName>
</protein>
<accession>A0A2U9CYL8</accession>
<evidence type="ECO:0000313" key="1">
    <source>
        <dbReference type="EMBL" id="AWP21140.1"/>
    </source>
</evidence>
<dbReference type="InterPro" id="IPR013783">
    <property type="entry name" value="Ig-like_fold"/>
</dbReference>
<dbReference type="Gene3D" id="2.60.40.10">
    <property type="entry name" value="Immunoglobulins"/>
    <property type="match status" value="1"/>
</dbReference>
<dbReference type="EMBL" id="CP026264">
    <property type="protein sequence ID" value="AWP21140.1"/>
    <property type="molecule type" value="Genomic_DNA"/>
</dbReference>